<proteinExistence type="predicted"/>
<gene>
    <name evidence="1" type="ORF">L2E82_16457</name>
</gene>
<reference evidence="1 2" key="2">
    <citation type="journal article" date="2022" name="Mol. Ecol. Resour.">
        <title>The genomes of chicory, endive, great burdock and yacon provide insights into Asteraceae paleo-polyploidization history and plant inulin production.</title>
        <authorList>
            <person name="Fan W."/>
            <person name="Wang S."/>
            <person name="Wang H."/>
            <person name="Wang A."/>
            <person name="Jiang F."/>
            <person name="Liu H."/>
            <person name="Zhao H."/>
            <person name="Xu D."/>
            <person name="Zhang Y."/>
        </authorList>
    </citation>
    <scope>NUCLEOTIDE SEQUENCE [LARGE SCALE GENOMIC DNA]</scope>
    <source>
        <strain evidence="2">cv. Punajuju</strain>
        <tissue evidence="1">Leaves</tissue>
    </source>
</reference>
<evidence type="ECO:0000313" key="2">
    <source>
        <dbReference type="Proteomes" id="UP001055811"/>
    </source>
</evidence>
<keyword evidence="2" id="KW-1185">Reference proteome</keyword>
<comment type="caution">
    <text evidence="1">The sequence shown here is derived from an EMBL/GenBank/DDBJ whole genome shotgun (WGS) entry which is preliminary data.</text>
</comment>
<sequence>MGPTPPKASVVDHDICRCYKPAKKISDLLSLDFLFQESSKQKPVATNFYPLFFQIIRLVRFTPQNCPD</sequence>
<organism evidence="1 2">
    <name type="scientific">Cichorium intybus</name>
    <name type="common">Chicory</name>
    <dbReference type="NCBI Taxonomy" id="13427"/>
    <lineage>
        <taxon>Eukaryota</taxon>
        <taxon>Viridiplantae</taxon>
        <taxon>Streptophyta</taxon>
        <taxon>Embryophyta</taxon>
        <taxon>Tracheophyta</taxon>
        <taxon>Spermatophyta</taxon>
        <taxon>Magnoliopsida</taxon>
        <taxon>eudicotyledons</taxon>
        <taxon>Gunneridae</taxon>
        <taxon>Pentapetalae</taxon>
        <taxon>asterids</taxon>
        <taxon>campanulids</taxon>
        <taxon>Asterales</taxon>
        <taxon>Asteraceae</taxon>
        <taxon>Cichorioideae</taxon>
        <taxon>Cichorieae</taxon>
        <taxon>Cichoriinae</taxon>
        <taxon>Cichorium</taxon>
    </lineage>
</organism>
<name>A0ACB9F670_CICIN</name>
<accession>A0ACB9F670</accession>
<reference evidence="2" key="1">
    <citation type="journal article" date="2022" name="Mol. Ecol. Resour.">
        <title>The genomes of chicory, endive, great burdock and yacon provide insights into Asteraceae palaeo-polyploidization history and plant inulin production.</title>
        <authorList>
            <person name="Fan W."/>
            <person name="Wang S."/>
            <person name="Wang H."/>
            <person name="Wang A."/>
            <person name="Jiang F."/>
            <person name="Liu H."/>
            <person name="Zhao H."/>
            <person name="Xu D."/>
            <person name="Zhang Y."/>
        </authorList>
    </citation>
    <scope>NUCLEOTIDE SEQUENCE [LARGE SCALE GENOMIC DNA]</scope>
    <source>
        <strain evidence="2">cv. Punajuju</strain>
    </source>
</reference>
<protein>
    <submittedName>
        <fullName evidence="1">Uncharacterized protein</fullName>
    </submittedName>
</protein>
<evidence type="ECO:0000313" key="1">
    <source>
        <dbReference type="EMBL" id="KAI3766400.1"/>
    </source>
</evidence>
<dbReference type="EMBL" id="CM042011">
    <property type="protein sequence ID" value="KAI3766400.1"/>
    <property type="molecule type" value="Genomic_DNA"/>
</dbReference>
<dbReference type="Proteomes" id="UP001055811">
    <property type="component" value="Linkage Group LG03"/>
</dbReference>